<proteinExistence type="predicted"/>
<evidence type="ECO:0000313" key="2">
    <source>
        <dbReference type="Proteomes" id="UP001066276"/>
    </source>
</evidence>
<dbReference type="AlphaFoldDB" id="A0AAV7QV84"/>
<keyword evidence="2" id="KW-1185">Reference proteome</keyword>
<sequence>MHNEQGEKEGHVLAAQWRQQEASLAIPAIRAPYSTILAHPQEIAGAFERFYQTLYNPETAENHDCLTTFFTEARIPSLTEEGRGLLEGEINKEEIKQNHKF</sequence>
<gene>
    <name evidence="1" type="ORF">NDU88_010280</name>
</gene>
<comment type="caution">
    <text evidence="1">The sequence shown here is derived from an EMBL/GenBank/DDBJ whole genome shotgun (WGS) entry which is preliminary data.</text>
</comment>
<dbReference type="EMBL" id="JANPWB010000010">
    <property type="protein sequence ID" value="KAJ1143978.1"/>
    <property type="molecule type" value="Genomic_DNA"/>
</dbReference>
<organism evidence="1 2">
    <name type="scientific">Pleurodeles waltl</name>
    <name type="common">Iberian ribbed newt</name>
    <dbReference type="NCBI Taxonomy" id="8319"/>
    <lineage>
        <taxon>Eukaryota</taxon>
        <taxon>Metazoa</taxon>
        <taxon>Chordata</taxon>
        <taxon>Craniata</taxon>
        <taxon>Vertebrata</taxon>
        <taxon>Euteleostomi</taxon>
        <taxon>Amphibia</taxon>
        <taxon>Batrachia</taxon>
        <taxon>Caudata</taxon>
        <taxon>Salamandroidea</taxon>
        <taxon>Salamandridae</taxon>
        <taxon>Pleurodelinae</taxon>
        <taxon>Pleurodeles</taxon>
    </lineage>
</organism>
<accession>A0AAV7QV84</accession>
<name>A0AAV7QV84_PLEWA</name>
<protein>
    <submittedName>
        <fullName evidence="1">Uncharacterized protein</fullName>
    </submittedName>
</protein>
<reference evidence="1" key="1">
    <citation type="journal article" date="2022" name="bioRxiv">
        <title>Sequencing and chromosome-scale assembly of the giantPleurodeles waltlgenome.</title>
        <authorList>
            <person name="Brown T."/>
            <person name="Elewa A."/>
            <person name="Iarovenko S."/>
            <person name="Subramanian E."/>
            <person name="Araus A.J."/>
            <person name="Petzold A."/>
            <person name="Susuki M."/>
            <person name="Suzuki K.-i.T."/>
            <person name="Hayashi T."/>
            <person name="Toyoda A."/>
            <person name="Oliveira C."/>
            <person name="Osipova E."/>
            <person name="Leigh N.D."/>
            <person name="Simon A."/>
            <person name="Yun M.H."/>
        </authorList>
    </citation>
    <scope>NUCLEOTIDE SEQUENCE</scope>
    <source>
        <strain evidence="1">20211129_DDA</strain>
        <tissue evidence="1">Liver</tissue>
    </source>
</reference>
<evidence type="ECO:0000313" key="1">
    <source>
        <dbReference type="EMBL" id="KAJ1143978.1"/>
    </source>
</evidence>
<dbReference type="Proteomes" id="UP001066276">
    <property type="component" value="Chromosome 6"/>
</dbReference>